<dbReference type="InterPro" id="IPR011990">
    <property type="entry name" value="TPR-like_helical_dom_sf"/>
</dbReference>
<dbReference type="STRING" id="436010.A0A166TU87"/>
<protein>
    <submittedName>
        <fullName evidence="1">Uncharacterized protein</fullName>
    </submittedName>
</protein>
<dbReference type="OrthoDB" id="440128at2759"/>
<gene>
    <name evidence="1" type="ORF">FIBSPDRAFT_945491</name>
</gene>
<accession>A0A166TU87</accession>
<sequence length="231" mass="25578">MRKSERGGVGIVRKVRAVLALQSYPDRKSLWRRAADLEKAHGQGRESLTAVLDRAVHHCPHAEVLWLMSAKEKWLADLNEVSYVQVHLPGQCLSGTLSLSPTASIRAPAPEIDIMEAEADRQNNFIGQVASQSPSLHRSPSTAPTSGQVFMRRVSSTGLLLPAYGQPMSIIMNFGISSECNTAFEVADGARWSEQVDFSEQVITPSMLEFPVDYSNPNLTNWNYQGRPTNW</sequence>
<name>A0A166TU87_9AGAM</name>
<evidence type="ECO:0000313" key="1">
    <source>
        <dbReference type="EMBL" id="KZP30993.1"/>
    </source>
</evidence>
<reference evidence="1" key="1">
    <citation type="journal article" date="2016" name="Mol. Biol. Evol.">
        <title>Comparative Genomics of Early-Diverging Mushroom-Forming Fungi Provides Insights into the Origins of Lignocellulose Decay Capabilities.</title>
        <authorList>
            <person name="Nagy L.G."/>
            <person name="Riley R."/>
            <person name="Tritt A."/>
            <person name="Adam C."/>
            <person name="Daum C."/>
            <person name="Floudas D."/>
            <person name="Sun H."/>
            <person name="Yadav J.S."/>
            <person name="Pangilinan J."/>
            <person name="Larsson K.H."/>
            <person name="Matsuura K."/>
            <person name="Barry K."/>
            <person name="Labutti K."/>
            <person name="Kuo R."/>
            <person name="Ohm R.A."/>
            <person name="Bhattacharya S.S."/>
            <person name="Shirouzu T."/>
            <person name="Yoshinaga Y."/>
            <person name="Martin F.M."/>
            <person name="Grigoriev I.V."/>
            <person name="Hibbett D.S."/>
        </authorList>
    </citation>
    <scope>NUCLEOTIDE SEQUENCE [LARGE SCALE GENOMIC DNA]</scope>
    <source>
        <strain evidence="1">CBS 109695</strain>
    </source>
</reference>
<dbReference type="AlphaFoldDB" id="A0A166TU87"/>
<organism evidence="1">
    <name type="scientific">Athelia psychrophila</name>
    <dbReference type="NCBI Taxonomy" id="1759441"/>
    <lineage>
        <taxon>Eukaryota</taxon>
        <taxon>Fungi</taxon>
        <taxon>Dikarya</taxon>
        <taxon>Basidiomycota</taxon>
        <taxon>Agaricomycotina</taxon>
        <taxon>Agaricomycetes</taxon>
        <taxon>Agaricomycetidae</taxon>
        <taxon>Atheliales</taxon>
        <taxon>Atheliaceae</taxon>
        <taxon>Athelia</taxon>
    </lineage>
</organism>
<dbReference type="EMBL" id="KV417491">
    <property type="protein sequence ID" value="KZP30993.1"/>
    <property type="molecule type" value="Genomic_DNA"/>
</dbReference>
<proteinExistence type="predicted"/>
<dbReference type="Gene3D" id="1.25.40.10">
    <property type="entry name" value="Tetratricopeptide repeat domain"/>
    <property type="match status" value="1"/>
</dbReference>